<keyword evidence="3" id="KW-1185">Reference proteome</keyword>
<accession>A0A495E967</accession>
<comment type="caution">
    <text evidence="2">The sequence shown here is derived from an EMBL/GenBank/DDBJ whole genome shotgun (WGS) entry which is preliminary data.</text>
</comment>
<dbReference type="Pfam" id="PF01497">
    <property type="entry name" value="Peripla_BP_2"/>
    <property type="match status" value="1"/>
</dbReference>
<dbReference type="OrthoDB" id="9812528at2"/>
<dbReference type="InterPro" id="IPR002491">
    <property type="entry name" value="ABC_transptr_periplasmic_BD"/>
</dbReference>
<name>A0A495E967_9FLAO</name>
<dbReference type="SUPFAM" id="SSF53807">
    <property type="entry name" value="Helical backbone' metal receptor"/>
    <property type="match status" value="1"/>
</dbReference>
<evidence type="ECO:0000313" key="2">
    <source>
        <dbReference type="EMBL" id="RKR13462.1"/>
    </source>
</evidence>
<dbReference type="PANTHER" id="PTHR30535">
    <property type="entry name" value="VITAMIN B12-BINDING PROTEIN"/>
    <property type="match status" value="1"/>
</dbReference>
<dbReference type="InterPro" id="IPR050902">
    <property type="entry name" value="ABC_Transporter_SBP"/>
</dbReference>
<dbReference type="Gene3D" id="3.40.50.1980">
    <property type="entry name" value="Nitrogenase molybdenum iron protein domain"/>
    <property type="match status" value="2"/>
</dbReference>
<dbReference type="GO" id="GO:0071281">
    <property type="term" value="P:cellular response to iron ion"/>
    <property type="evidence" value="ECO:0007669"/>
    <property type="project" value="TreeGrafter"/>
</dbReference>
<dbReference type="RefSeq" id="WP_121067663.1">
    <property type="nucleotide sequence ID" value="NZ_RBIQ01000008.1"/>
</dbReference>
<dbReference type="PROSITE" id="PS50983">
    <property type="entry name" value="FE_B12_PBP"/>
    <property type="match status" value="1"/>
</dbReference>
<evidence type="ECO:0000313" key="3">
    <source>
        <dbReference type="Proteomes" id="UP000269412"/>
    </source>
</evidence>
<dbReference type="AlphaFoldDB" id="A0A495E967"/>
<evidence type="ECO:0000259" key="1">
    <source>
        <dbReference type="PROSITE" id="PS50983"/>
    </source>
</evidence>
<dbReference type="Proteomes" id="UP000269412">
    <property type="component" value="Unassembled WGS sequence"/>
</dbReference>
<feature type="domain" description="Fe/B12 periplasmic-binding" evidence="1">
    <location>
        <begin position="96"/>
        <end position="368"/>
    </location>
</feature>
<dbReference type="EMBL" id="RBIQ01000008">
    <property type="protein sequence ID" value="RKR13462.1"/>
    <property type="molecule type" value="Genomic_DNA"/>
</dbReference>
<proteinExistence type="predicted"/>
<protein>
    <submittedName>
        <fullName evidence="2">Iron complex transport system substrate-binding protein</fullName>
    </submittedName>
</protein>
<reference evidence="2 3" key="1">
    <citation type="submission" date="2018-10" db="EMBL/GenBank/DDBJ databases">
        <title>Genomic Encyclopedia of Archaeal and Bacterial Type Strains, Phase II (KMG-II): from individual species to whole genera.</title>
        <authorList>
            <person name="Goeker M."/>
        </authorList>
    </citation>
    <scope>NUCLEOTIDE SEQUENCE [LARGE SCALE GENOMIC DNA]</scope>
    <source>
        <strain evidence="2 3">DSM 25230</strain>
    </source>
</reference>
<sequence>MNRILLSLTIFLFLSCKNKKEEASTNLDKTVTSTLKYATGFTVKKESTGITIIKITAPWPNATKGFSYALVPEEKMAALTLNKDSYDAIITTPVKKIIVTSTTHIPVLEALGVETSLVGFPNTNYISSMATRKRIANKQVKELGNNESLNTEIALELQPNVVIGFGIDNQNKAYKTLEDANIPVAYNGDWAEQTPLGKAEWIKFFAPFFHKETKADSIFNSIEKEYHKVKELAAKANTKHTVLSGAMFKDVWYLPGGKSWAAQYLNDANTNYLWKDDKETGSLSLSWENVLNIAQNADYWLSPSQYTTYEQMKESSPHYTQFKAFKNKNIYTFANTKGPTGGLLFYELAPSRPDIVLRDLISIFHPEVLPNYKPYFYKPLE</sequence>
<organism evidence="2 3">
    <name type="scientific">Maribacter vaceletii</name>
    <dbReference type="NCBI Taxonomy" id="1206816"/>
    <lineage>
        <taxon>Bacteria</taxon>
        <taxon>Pseudomonadati</taxon>
        <taxon>Bacteroidota</taxon>
        <taxon>Flavobacteriia</taxon>
        <taxon>Flavobacteriales</taxon>
        <taxon>Flavobacteriaceae</taxon>
        <taxon>Maribacter</taxon>
    </lineage>
</organism>
<dbReference type="PANTHER" id="PTHR30535:SF34">
    <property type="entry name" value="MOLYBDATE-BINDING PROTEIN MOLA"/>
    <property type="match status" value="1"/>
</dbReference>
<dbReference type="PROSITE" id="PS51257">
    <property type="entry name" value="PROKAR_LIPOPROTEIN"/>
    <property type="match status" value="1"/>
</dbReference>
<gene>
    <name evidence="2" type="ORF">CLV91_2181</name>
</gene>